<proteinExistence type="predicted"/>
<evidence type="ECO:0000313" key="4">
    <source>
        <dbReference type="EMBL" id="MBL0002758.1"/>
    </source>
</evidence>
<name>A0A9D7XTG0_9MICO</name>
<feature type="domain" description="RES" evidence="3">
    <location>
        <begin position="158"/>
        <end position="293"/>
    </location>
</feature>
<accession>A0A9D7XTG0</accession>
<dbReference type="InterPro" id="IPR014914">
    <property type="entry name" value="RES_dom"/>
</dbReference>
<comment type="caution">
    <text evidence="4">The sequence shown here is derived from an EMBL/GenBank/DDBJ whole genome shotgun (WGS) entry which is preliminary data.</text>
</comment>
<gene>
    <name evidence="4" type="ORF">IPP00_01725</name>
</gene>
<organism evidence="4 5">
    <name type="scientific">Candidatus Phosphoribacter hodrii</name>
    <dbReference type="NCBI Taxonomy" id="2953743"/>
    <lineage>
        <taxon>Bacteria</taxon>
        <taxon>Bacillati</taxon>
        <taxon>Actinomycetota</taxon>
        <taxon>Actinomycetes</taxon>
        <taxon>Micrococcales</taxon>
        <taxon>Dermatophilaceae</taxon>
        <taxon>Candidatus Phosphoribacter</taxon>
    </lineage>
</organism>
<dbReference type="Pfam" id="PF08808">
    <property type="entry name" value="RES"/>
    <property type="match status" value="1"/>
</dbReference>
<evidence type="ECO:0000256" key="1">
    <source>
        <dbReference type="SAM" id="MobiDB-lite"/>
    </source>
</evidence>
<dbReference type="AlphaFoldDB" id="A0A9D7XTG0"/>
<reference evidence="4" key="1">
    <citation type="submission" date="2020-10" db="EMBL/GenBank/DDBJ databases">
        <title>Connecting structure to function with the recovery of over 1000 high-quality activated sludge metagenome-assembled genomes encoding full-length rRNA genes using long-read sequencing.</title>
        <authorList>
            <person name="Singleton C.M."/>
            <person name="Petriglieri F."/>
            <person name="Kristensen J.M."/>
            <person name="Kirkegaard R.H."/>
            <person name="Michaelsen T.Y."/>
            <person name="Andersen M.H."/>
            <person name="Karst S.M."/>
            <person name="Dueholm M.S."/>
            <person name="Nielsen P.H."/>
            <person name="Albertsen M."/>
        </authorList>
    </citation>
    <scope>NUCLEOTIDE SEQUENCE</scope>
    <source>
        <strain evidence="4">Ribe_18-Q3-R11-54_MAXAC.001</strain>
    </source>
</reference>
<feature type="compositionally biased region" description="Basic residues" evidence="1">
    <location>
        <begin position="101"/>
        <end position="117"/>
    </location>
</feature>
<keyword evidence="2" id="KW-1133">Transmembrane helix</keyword>
<keyword evidence="2" id="KW-0472">Membrane</keyword>
<dbReference type="Proteomes" id="UP000886632">
    <property type="component" value="Unassembled WGS sequence"/>
</dbReference>
<protein>
    <submittedName>
        <fullName evidence="4">RES domain-containing protein</fullName>
    </submittedName>
</protein>
<keyword evidence="2" id="KW-0812">Transmembrane</keyword>
<dbReference type="EMBL" id="JADKGK010000005">
    <property type="protein sequence ID" value="MBL0002758.1"/>
    <property type="molecule type" value="Genomic_DNA"/>
</dbReference>
<feature type="region of interest" description="Disordered" evidence="1">
    <location>
        <begin position="23"/>
        <end position="123"/>
    </location>
</feature>
<sequence length="360" mass="39731">MEPTRRPRPAGGGAVDHAQRLAGGDLLGVPNRGAAQHQPLAAVPQDQIRPTAHRAGRQAPSLLPLAVQRGTHRPRARHPGRPSDRRRTPAGHRHHDDVTLRRPRRPHPSGLPSHRRQPGAGRAPARRIVVLSKPKNPSHPPQSLTITDADIRPTTELLWRIHRTSGLHPAAWNDFRTYGPLPTMRWDPHPQPTGIHLGRGVLYASIDLRTAVAEVFQSTRRIDPFTGDPHVTTFIPRRPLRLLRLYSQDAMWLLNHDASHSLMHGPKSTCRNWACGILDAHRLDGLWVQSTMTGAPRRCVTAALVGAVLAVLGVMLSGATSAVKVSFIVVGGALIASHFIDLARLWRKRRAQASRQDPVR</sequence>
<evidence type="ECO:0000259" key="3">
    <source>
        <dbReference type="Pfam" id="PF08808"/>
    </source>
</evidence>
<feature type="transmembrane region" description="Helical" evidence="2">
    <location>
        <begin position="299"/>
        <end position="319"/>
    </location>
</feature>
<feature type="compositionally biased region" description="Basic residues" evidence="1">
    <location>
        <begin position="70"/>
        <end position="80"/>
    </location>
</feature>
<feature type="transmembrane region" description="Helical" evidence="2">
    <location>
        <begin position="325"/>
        <end position="346"/>
    </location>
</feature>
<evidence type="ECO:0000256" key="2">
    <source>
        <dbReference type="SAM" id="Phobius"/>
    </source>
</evidence>
<evidence type="ECO:0000313" key="5">
    <source>
        <dbReference type="Proteomes" id="UP000886632"/>
    </source>
</evidence>